<evidence type="ECO:0000256" key="2">
    <source>
        <dbReference type="ARBA" id="ARBA00022679"/>
    </source>
</evidence>
<feature type="domain" description="Integrase zinc-binding" evidence="9">
    <location>
        <begin position="276"/>
        <end position="314"/>
    </location>
</feature>
<evidence type="ECO:0000256" key="3">
    <source>
        <dbReference type="ARBA" id="ARBA00022695"/>
    </source>
</evidence>
<keyword evidence="7" id="KW-0695">RNA-directed DNA polymerase</keyword>
<evidence type="ECO:0000256" key="6">
    <source>
        <dbReference type="ARBA" id="ARBA00022801"/>
    </source>
</evidence>
<dbReference type="Gene3D" id="3.10.20.370">
    <property type="match status" value="1"/>
</dbReference>
<keyword evidence="6" id="KW-0378">Hydrolase</keyword>
<dbReference type="OrthoDB" id="6432186at2759"/>
<keyword evidence="3" id="KW-0548">Nucleotidyltransferase</keyword>
<dbReference type="InterPro" id="IPR050951">
    <property type="entry name" value="Retrovirus_Pol_polyprotein"/>
</dbReference>
<evidence type="ECO:0000313" key="11">
    <source>
        <dbReference type="Proteomes" id="UP000499080"/>
    </source>
</evidence>
<dbReference type="SUPFAM" id="SSF56672">
    <property type="entry name" value="DNA/RNA polymerases"/>
    <property type="match status" value="1"/>
</dbReference>
<dbReference type="EMBL" id="BGPR01002709">
    <property type="protein sequence ID" value="GBM77769.1"/>
    <property type="molecule type" value="Genomic_DNA"/>
</dbReference>
<organism evidence="10 11">
    <name type="scientific">Araneus ventricosus</name>
    <name type="common">Orbweaver spider</name>
    <name type="synonym">Epeira ventricosa</name>
    <dbReference type="NCBI Taxonomy" id="182803"/>
    <lineage>
        <taxon>Eukaryota</taxon>
        <taxon>Metazoa</taxon>
        <taxon>Ecdysozoa</taxon>
        <taxon>Arthropoda</taxon>
        <taxon>Chelicerata</taxon>
        <taxon>Arachnida</taxon>
        <taxon>Araneae</taxon>
        <taxon>Araneomorphae</taxon>
        <taxon>Entelegynae</taxon>
        <taxon>Araneoidea</taxon>
        <taxon>Araneidae</taxon>
        <taxon>Araneus</taxon>
    </lineage>
</organism>
<dbReference type="Pfam" id="PF17917">
    <property type="entry name" value="RT_RNaseH"/>
    <property type="match status" value="1"/>
</dbReference>
<feature type="domain" description="Reverse transcriptase RNase H-like" evidence="8">
    <location>
        <begin position="91"/>
        <end position="192"/>
    </location>
</feature>
<dbReference type="CDD" id="cd09274">
    <property type="entry name" value="RNase_HI_RT_Ty3"/>
    <property type="match status" value="1"/>
</dbReference>
<evidence type="ECO:0000259" key="9">
    <source>
        <dbReference type="Pfam" id="PF17921"/>
    </source>
</evidence>
<dbReference type="InterPro" id="IPR041588">
    <property type="entry name" value="Integrase_H2C2"/>
</dbReference>
<dbReference type="GO" id="GO:0016787">
    <property type="term" value="F:hydrolase activity"/>
    <property type="evidence" value="ECO:0007669"/>
    <property type="project" value="UniProtKB-KW"/>
</dbReference>
<keyword evidence="4" id="KW-0540">Nuclease</keyword>
<accession>A0A4Y2IKP2</accession>
<evidence type="ECO:0000313" key="10">
    <source>
        <dbReference type="EMBL" id="GBM77769.1"/>
    </source>
</evidence>
<evidence type="ECO:0000256" key="4">
    <source>
        <dbReference type="ARBA" id="ARBA00022722"/>
    </source>
</evidence>
<sequence length="317" mass="36411">MNPRYIQKTAVITPIGLSEYVFMTFGLRNAAQTMQRCRTKGLACLHSLVKNKVKKDNTPIARTEDPQSAFGSCKRLIANAIALTFPAADTRLSLKIDVSDFAKSAVLQQHTESKVEPIGFFSRKLFTTEKKYSTFDRELLSIYLSVKHFRYMLEGREVFIYTDHKPLVCAFTRKHDNSTPRQIMYLEHISQYTTDIRYISGRDNVVADTFSRIPQINLVNLNDFSGLAEDQFSDYKLQSLMGTGTGLELRPMFFASSEKPLYCDVSTGTVRPYVTKYFRRQIFNHIHNLSHPGVKATQTFVAARFVWKNMNKYCALW</sequence>
<dbReference type="PANTHER" id="PTHR37984">
    <property type="entry name" value="PROTEIN CBG26694"/>
    <property type="match status" value="1"/>
</dbReference>
<dbReference type="GO" id="GO:0004519">
    <property type="term" value="F:endonuclease activity"/>
    <property type="evidence" value="ECO:0007669"/>
    <property type="project" value="UniProtKB-KW"/>
</dbReference>
<evidence type="ECO:0000259" key="8">
    <source>
        <dbReference type="Pfam" id="PF17917"/>
    </source>
</evidence>
<gene>
    <name evidence="10" type="primary">pol_3711</name>
    <name evidence="10" type="ORF">AVEN_231575_1</name>
</gene>
<proteinExistence type="predicted"/>
<dbReference type="PANTHER" id="PTHR37984:SF5">
    <property type="entry name" value="PROTEIN NYNRIN-LIKE"/>
    <property type="match status" value="1"/>
</dbReference>
<name>A0A4Y2IKP2_ARAVE</name>
<protein>
    <recommendedName>
        <fullName evidence="1">RNA-directed DNA polymerase</fullName>
        <ecNumber evidence="1">2.7.7.49</ecNumber>
    </recommendedName>
</protein>
<reference evidence="10 11" key="1">
    <citation type="journal article" date="2019" name="Sci. Rep.">
        <title>Orb-weaving spider Araneus ventricosus genome elucidates the spidroin gene catalogue.</title>
        <authorList>
            <person name="Kono N."/>
            <person name="Nakamura H."/>
            <person name="Ohtoshi R."/>
            <person name="Moran D.A.P."/>
            <person name="Shinohara A."/>
            <person name="Yoshida Y."/>
            <person name="Fujiwara M."/>
            <person name="Mori M."/>
            <person name="Tomita M."/>
            <person name="Arakawa K."/>
        </authorList>
    </citation>
    <scope>NUCLEOTIDE SEQUENCE [LARGE SCALE GENOMIC DNA]</scope>
</reference>
<dbReference type="Gene3D" id="1.10.340.70">
    <property type="match status" value="1"/>
</dbReference>
<dbReference type="Proteomes" id="UP000499080">
    <property type="component" value="Unassembled WGS sequence"/>
</dbReference>
<dbReference type="GO" id="GO:0003964">
    <property type="term" value="F:RNA-directed DNA polymerase activity"/>
    <property type="evidence" value="ECO:0007669"/>
    <property type="project" value="UniProtKB-KW"/>
</dbReference>
<dbReference type="EC" id="2.7.7.49" evidence="1"/>
<keyword evidence="11" id="KW-1185">Reference proteome</keyword>
<dbReference type="InterPro" id="IPR043502">
    <property type="entry name" value="DNA/RNA_pol_sf"/>
</dbReference>
<dbReference type="Pfam" id="PF17921">
    <property type="entry name" value="Integrase_H2C2"/>
    <property type="match status" value="1"/>
</dbReference>
<evidence type="ECO:0000256" key="1">
    <source>
        <dbReference type="ARBA" id="ARBA00012493"/>
    </source>
</evidence>
<dbReference type="AlphaFoldDB" id="A0A4Y2IKP2"/>
<dbReference type="InterPro" id="IPR041373">
    <property type="entry name" value="RT_RNaseH"/>
</dbReference>
<comment type="caution">
    <text evidence="10">The sequence shown here is derived from an EMBL/GenBank/DDBJ whole genome shotgun (WGS) entry which is preliminary data.</text>
</comment>
<evidence type="ECO:0000256" key="5">
    <source>
        <dbReference type="ARBA" id="ARBA00022759"/>
    </source>
</evidence>
<keyword evidence="5" id="KW-0255">Endonuclease</keyword>
<keyword evidence="2" id="KW-0808">Transferase</keyword>
<evidence type="ECO:0000256" key="7">
    <source>
        <dbReference type="ARBA" id="ARBA00022918"/>
    </source>
</evidence>